<protein>
    <recommendedName>
        <fullName evidence="1">Tudor domain-containing protein</fullName>
    </recommendedName>
</protein>
<accession>A0A8I6RZ99</accession>
<dbReference type="GeneID" id="106669419"/>
<dbReference type="Gene3D" id="2.30.30.140">
    <property type="match status" value="2"/>
</dbReference>
<dbReference type="Gene3D" id="2.40.50.90">
    <property type="match status" value="1"/>
</dbReference>
<sequence length="650" mass="74558">MASKTEQLALLSSSLSDINELFFKCIQGFTSTQKKLEHVLAMIDESESTPLTPVELVSIKEVMDLYITRFSPCENLVEQFDEKLDLLLELLPPSLVWLSTNEPVQMKYMDGKSPWEFQLQHYPNRTNEIQKMLLHIFEMSQMKPVQSPKVGDTVCVQENGTFFRAAILQLGSNDKVSLINVDKGYKRIAKMNQLYELPTAVLEIPAQNVLCSLLPEDPEGISLWDESLQQHFQAIISECVLKVEKFEEFSEYFPPRFRIQAIGYNETLTYTANFNIWLIDRLLPEIKKKHRLGEETSVAYLDELNPFEELSCESNSPSKKALDLDFKNEVLNSRQHNNITLDAQEIVPYSEKQITPIDISNQRVENNLNPAVSTLFKETPHAHAAIVLPEMNEAEEALTITNLADEYQPEDETRLCQIYQKKKSCFKINCRKVHKLSSGKWTDDRTETYCDLFNKINLPDVFQEIPVKILSVVSGHLFYVALHSKYSDIGEQTSKVETLFDLENDMNNPENVKSYQYFRTDPSLGELVIAKDSKGCFRRGRVVDFYEFMANVFFVDFGFHEDIAISDLYLMLPQYLHLPAQAVFTSLSGVTTVDAQEGRAFLENLIQGKILSARIVSRNLTESELEVKLYTSDRLCINKMVIDSGYCKEF</sequence>
<dbReference type="InterPro" id="IPR002999">
    <property type="entry name" value="Tudor"/>
</dbReference>
<dbReference type="OrthoDB" id="10052065at2759"/>
<evidence type="ECO:0000313" key="2">
    <source>
        <dbReference type="EnsemblMetazoa" id="XP_014254374.1"/>
    </source>
</evidence>
<dbReference type="Proteomes" id="UP000494040">
    <property type="component" value="Unassembled WGS sequence"/>
</dbReference>
<dbReference type="SMART" id="SM00333">
    <property type="entry name" value="TUDOR"/>
    <property type="match status" value="2"/>
</dbReference>
<dbReference type="PANTHER" id="PTHR22948:SF29">
    <property type="entry name" value="FI02030P-RELATED"/>
    <property type="match status" value="1"/>
</dbReference>
<dbReference type="InterPro" id="IPR050621">
    <property type="entry name" value="Tudor_domain_containing"/>
</dbReference>
<keyword evidence="3" id="KW-1185">Reference proteome</keyword>
<dbReference type="RefSeq" id="XP_014254374.1">
    <property type="nucleotide sequence ID" value="XM_014398888.2"/>
</dbReference>
<dbReference type="SUPFAM" id="SSF63748">
    <property type="entry name" value="Tudor/PWWP/MBT"/>
    <property type="match status" value="2"/>
</dbReference>
<organism evidence="2 3">
    <name type="scientific">Cimex lectularius</name>
    <name type="common">Bed bug</name>
    <name type="synonym">Acanthia lectularia</name>
    <dbReference type="NCBI Taxonomy" id="79782"/>
    <lineage>
        <taxon>Eukaryota</taxon>
        <taxon>Metazoa</taxon>
        <taxon>Ecdysozoa</taxon>
        <taxon>Arthropoda</taxon>
        <taxon>Hexapoda</taxon>
        <taxon>Insecta</taxon>
        <taxon>Pterygota</taxon>
        <taxon>Neoptera</taxon>
        <taxon>Paraneoptera</taxon>
        <taxon>Hemiptera</taxon>
        <taxon>Heteroptera</taxon>
        <taxon>Panheteroptera</taxon>
        <taxon>Cimicomorpha</taxon>
        <taxon>Cimicidae</taxon>
        <taxon>Cimex</taxon>
    </lineage>
</organism>
<evidence type="ECO:0000313" key="3">
    <source>
        <dbReference type="Proteomes" id="UP000494040"/>
    </source>
</evidence>
<dbReference type="Pfam" id="PF00567">
    <property type="entry name" value="TUDOR"/>
    <property type="match status" value="2"/>
</dbReference>
<reference evidence="2" key="1">
    <citation type="submission" date="2022-01" db="UniProtKB">
        <authorList>
            <consortium name="EnsemblMetazoa"/>
        </authorList>
    </citation>
    <scope>IDENTIFICATION</scope>
</reference>
<dbReference type="InterPro" id="IPR035437">
    <property type="entry name" value="SNase_OB-fold_sf"/>
</dbReference>
<dbReference type="PANTHER" id="PTHR22948">
    <property type="entry name" value="TUDOR DOMAIN CONTAINING PROTEIN"/>
    <property type="match status" value="1"/>
</dbReference>
<dbReference type="KEGG" id="clec:106669419"/>
<dbReference type="AlphaFoldDB" id="A0A8I6RZ99"/>
<feature type="domain" description="Tudor" evidence="1">
    <location>
        <begin position="146"/>
        <end position="202"/>
    </location>
</feature>
<evidence type="ECO:0000259" key="1">
    <source>
        <dbReference type="SMART" id="SM00333"/>
    </source>
</evidence>
<name>A0A8I6RZ99_CIMLE</name>
<dbReference type="EnsemblMetazoa" id="XM_014398888.2">
    <property type="protein sequence ID" value="XP_014254374.1"/>
    <property type="gene ID" value="LOC106669419"/>
</dbReference>
<proteinExistence type="predicted"/>
<dbReference type="GO" id="GO:0005737">
    <property type="term" value="C:cytoplasm"/>
    <property type="evidence" value="ECO:0007669"/>
    <property type="project" value="UniProtKB-ARBA"/>
</dbReference>
<feature type="domain" description="Tudor" evidence="1">
    <location>
        <begin position="520"/>
        <end position="576"/>
    </location>
</feature>